<protein>
    <submittedName>
        <fullName evidence="11">FtsX-like permease family protein</fullName>
    </submittedName>
</protein>
<dbReference type="RefSeq" id="WP_150353074.1">
    <property type="nucleotide sequence ID" value="NZ_RZNZ01000003.1"/>
</dbReference>
<dbReference type="Proteomes" id="UP000345527">
    <property type="component" value="Unassembled WGS sequence"/>
</dbReference>
<keyword evidence="4 7" id="KW-1133">Transmembrane helix</keyword>
<evidence type="ECO:0000256" key="5">
    <source>
        <dbReference type="ARBA" id="ARBA00023136"/>
    </source>
</evidence>
<evidence type="ECO:0000256" key="1">
    <source>
        <dbReference type="ARBA" id="ARBA00004651"/>
    </source>
</evidence>
<accession>A0A5J5DY59</accession>
<evidence type="ECO:0000256" key="6">
    <source>
        <dbReference type="ARBA" id="ARBA00038076"/>
    </source>
</evidence>
<dbReference type="PANTHER" id="PTHR30572:SF4">
    <property type="entry name" value="ABC TRANSPORTER PERMEASE YTRF"/>
    <property type="match status" value="1"/>
</dbReference>
<evidence type="ECO:0000313" key="10">
    <source>
        <dbReference type="EMBL" id="KAA8821672.1"/>
    </source>
</evidence>
<dbReference type="OrthoDB" id="3240471at2"/>
<reference evidence="12 13" key="1">
    <citation type="journal article" date="2019" name="Syst. Appl. Microbiol.">
        <title>Characterization of Bifidobacterium species in feaces of the Egyptian fruit bat: Description of B. vespertilionis sp. nov. and B. rousetti sp. nov.</title>
        <authorList>
            <person name="Modesto M."/>
            <person name="Satti M."/>
            <person name="Watanabe K."/>
            <person name="Puglisi E."/>
            <person name="Morelli L."/>
            <person name="Huang C.-H."/>
            <person name="Liou J.-S."/>
            <person name="Miyashita M."/>
            <person name="Tamura T."/>
            <person name="Saito S."/>
            <person name="Mori K."/>
            <person name="Huang L."/>
            <person name="Sciavilla P."/>
            <person name="Sandri C."/>
            <person name="Spiezio C."/>
            <person name="Vitali F."/>
            <person name="Cavalieri D."/>
            <person name="Perpetuini G."/>
            <person name="Tofalo R."/>
            <person name="Bonetti A."/>
            <person name="Arita M."/>
            <person name="Mattarelli P."/>
        </authorList>
    </citation>
    <scope>NUCLEOTIDE SEQUENCE [LARGE SCALE GENOMIC DNA]</scope>
    <source>
        <strain evidence="10 13">RST16</strain>
        <strain evidence="11 12">RST8</strain>
    </source>
</reference>
<dbReference type="InterPro" id="IPR025857">
    <property type="entry name" value="MacB_PCD"/>
</dbReference>
<keyword evidence="2" id="KW-1003">Cell membrane</keyword>
<comment type="caution">
    <text evidence="11">The sequence shown here is derived from an EMBL/GenBank/DDBJ whole genome shotgun (WGS) entry which is preliminary data.</text>
</comment>
<evidence type="ECO:0000256" key="3">
    <source>
        <dbReference type="ARBA" id="ARBA00022692"/>
    </source>
</evidence>
<dbReference type="GO" id="GO:0005886">
    <property type="term" value="C:plasma membrane"/>
    <property type="evidence" value="ECO:0007669"/>
    <property type="project" value="UniProtKB-SubCell"/>
</dbReference>
<dbReference type="AlphaFoldDB" id="A0A5J5DY59"/>
<dbReference type="GO" id="GO:0022857">
    <property type="term" value="F:transmembrane transporter activity"/>
    <property type="evidence" value="ECO:0007669"/>
    <property type="project" value="TreeGrafter"/>
</dbReference>
<evidence type="ECO:0000256" key="2">
    <source>
        <dbReference type="ARBA" id="ARBA00022475"/>
    </source>
</evidence>
<keyword evidence="5 7" id="KW-0472">Membrane</keyword>
<dbReference type="EMBL" id="RZNZ01000003">
    <property type="protein sequence ID" value="KAA8821672.1"/>
    <property type="molecule type" value="Genomic_DNA"/>
</dbReference>
<comment type="subcellular location">
    <subcellularLocation>
        <location evidence="1">Cell membrane</location>
        <topology evidence="1">Multi-pass membrane protein</topology>
    </subcellularLocation>
</comment>
<sequence length="387" mass="40152">MRNPLTRALMALFRRGGRSLLTLLAVLCSAAALVALQGITASSADRTTQRFTDMERSSIQVSLPASFWDMTESDLLKRLDGFPQITAAGTLHVPEDASTAAVMVSPQWGASVEASVAVGTNEGLRARGASVKAGHSLPGPAAEADPYTAILGSRLARELHITMAQGDPMVTVNGVRLSVVGIVNDGEDDATLATTLVISPETARIFGMLPATRTMQVQVEQGTAQTVAARLAVALNPGNANAVYVEAPSDPATLRASLMADSRDLTAIVTAIMVAVTAFGIVNTMQMAVNERRREIGIDLALGAPRRNIALQFLSESMGLGFAGALLGLLVGAIGAGVCALAGGWRFLLPSQVLLVPAAGLVIGALAGLLPAWRASRVDPAELLRSS</sequence>
<feature type="transmembrane region" description="Helical" evidence="7">
    <location>
        <begin position="354"/>
        <end position="373"/>
    </location>
</feature>
<dbReference type="EMBL" id="RZOA01000001">
    <property type="protein sequence ID" value="KAA8824752.1"/>
    <property type="molecule type" value="Genomic_DNA"/>
</dbReference>
<evidence type="ECO:0000256" key="7">
    <source>
        <dbReference type="SAM" id="Phobius"/>
    </source>
</evidence>
<feature type="transmembrane region" description="Helical" evidence="7">
    <location>
        <begin position="320"/>
        <end position="348"/>
    </location>
</feature>
<evidence type="ECO:0000313" key="13">
    <source>
        <dbReference type="Proteomes" id="UP000374630"/>
    </source>
</evidence>
<evidence type="ECO:0000313" key="11">
    <source>
        <dbReference type="EMBL" id="KAA8824752.1"/>
    </source>
</evidence>
<proteinExistence type="inferred from homology"/>
<evidence type="ECO:0000259" key="8">
    <source>
        <dbReference type="Pfam" id="PF02687"/>
    </source>
</evidence>
<dbReference type="InterPro" id="IPR050250">
    <property type="entry name" value="Macrolide_Exporter_MacB"/>
</dbReference>
<dbReference type="PANTHER" id="PTHR30572">
    <property type="entry name" value="MEMBRANE COMPONENT OF TRANSPORTER-RELATED"/>
    <property type="match status" value="1"/>
</dbReference>
<dbReference type="Pfam" id="PF12704">
    <property type="entry name" value="MacB_PCD"/>
    <property type="match status" value="1"/>
</dbReference>
<keyword evidence="13" id="KW-1185">Reference proteome</keyword>
<evidence type="ECO:0000256" key="4">
    <source>
        <dbReference type="ARBA" id="ARBA00022989"/>
    </source>
</evidence>
<gene>
    <name evidence="11" type="ORF">EM848_00635</name>
    <name evidence="10" type="ORF">EMO90_03340</name>
</gene>
<name>A0A5J5DY59_9BIFI</name>
<organism evidence="11 12">
    <name type="scientific">Bifidobacterium vespertilionis</name>
    <dbReference type="NCBI Taxonomy" id="2562524"/>
    <lineage>
        <taxon>Bacteria</taxon>
        <taxon>Bacillati</taxon>
        <taxon>Actinomycetota</taxon>
        <taxon>Actinomycetes</taxon>
        <taxon>Bifidobacteriales</taxon>
        <taxon>Bifidobacteriaceae</taxon>
        <taxon>Bifidobacterium</taxon>
    </lineage>
</organism>
<dbReference type="Proteomes" id="UP000374630">
    <property type="component" value="Unassembled WGS sequence"/>
</dbReference>
<keyword evidence="3 7" id="KW-0812">Transmembrane</keyword>
<feature type="transmembrane region" description="Helical" evidence="7">
    <location>
        <begin position="265"/>
        <end position="285"/>
    </location>
</feature>
<feature type="domain" description="ABC3 transporter permease C-terminal" evidence="8">
    <location>
        <begin position="268"/>
        <end position="380"/>
    </location>
</feature>
<feature type="domain" description="MacB-like periplasmic core" evidence="9">
    <location>
        <begin position="19"/>
        <end position="230"/>
    </location>
</feature>
<dbReference type="Pfam" id="PF02687">
    <property type="entry name" value="FtsX"/>
    <property type="match status" value="1"/>
</dbReference>
<evidence type="ECO:0000259" key="9">
    <source>
        <dbReference type="Pfam" id="PF12704"/>
    </source>
</evidence>
<dbReference type="InterPro" id="IPR003838">
    <property type="entry name" value="ABC3_permease_C"/>
</dbReference>
<comment type="similarity">
    <text evidence="6">Belongs to the ABC-4 integral membrane protein family.</text>
</comment>
<evidence type="ECO:0000313" key="12">
    <source>
        <dbReference type="Proteomes" id="UP000345527"/>
    </source>
</evidence>